<evidence type="ECO:0000313" key="6">
    <source>
        <dbReference type="EMBL" id="HIR40628.1"/>
    </source>
</evidence>
<comment type="caution">
    <text evidence="6">The sequence shown here is derived from an EMBL/GenBank/DDBJ whole genome shotgun (WGS) entry which is preliminary data.</text>
</comment>
<evidence type="ECO:0000259" key="5">
    <source>
        <dbReference type="PROSITE" id="PS50931"/>
    </source>
</evidence>
<gene>
    <name evidence="6" type="ORF">IAB36_02235</name>
</gene>
<evidence type="ECO:0000256" key="2">
    <source>
        <dbReference type="ARBA" id="ARBA00023015"/>
    </source>
</evidence>
<dbReference type="Pfam" id="PF03466">
    <property type="entry name" value="LysR_substrate"/>
    <property type="match status" value="1"/>
</dbReference>
<organism evidence="6 7">
    <name type="scientific">Candidatus Egerieicola pullicola</name>
    <dbReference type="NCBI Taxonomy" id="2840775"/>
    <lineage>
        <taxon>Bacteria</taxon>
        <taxon>Bacillati</taxon>
        <taxon>Bacillota</taxon>
        <taxon>Clostridia</taxon>
        <taxon>Eubacteriales</taxon>
        <taxon>Oscillospiraceae</taxon>
        <taxon>Oscillospiraceae incertae sedis</taxon>
        <taxon>Candidatus Egerieicola</taxon>
    </lineage>
</organism>
<reference evidence="6" key="2">
    <citation type="journal article" date="2021" name="PeerJ">
        <title>Extensive microbial diversity within the chicken gut microbiome revealed by metagenomics and culture.</title>
        <authorList>
            <person name="Gilroy R."/>
            <person name="Ravi A."/>
            <person name="Getino M."/>
            <person name="Pursley I."/>
            <person name="Horton D.L."/>
            <person name="Alikhan N.F."/>
            <person name="Baker D."/>
            <person name="Gharbi K."/>
            <person name="Hall N."/>
            <person name="Watson M."/>
            <person name="Adriaenssens E.M."/>
            <person name="Foster-Nyarko E."/>
            <person name="Jarju S."/>
            <person name="Secka A."/>
            <person name="Antonio M."/>
            <person name="Oren A."/>
            <person name="Chaudhuri R.R."/>
            <person name="La Ragione R."/>
            <person name="Hildebrand F."/>
            <person name="Pallen M.J."/>
        </authorList>
    </citation>
    <scope>NUCLEOTIDE SEQUENCE</scope>
    <source>
        <strain evidence="6">CHK184-25365</strain>
    </source>
</reference>
<dbReference type="SUPFAM" id="SSF53850">
    <property type="entry name" value="Periplasmic binding protein-like II"/>
    <property type="match status" value="1"/>
</dbReference>
<dbReference type="PROSITE" id="PS50931">
    <property type="entry name" value="HTH_LYSR"/>
    <property type="match status" value="1"/>
</dbReference>
<proteinExistence type="inferred from homology"/>
<dbReference type="PANTHER" id="PTHR30126:SF40">
    <property type="entry name" value="HTH-TYPE TRANSCRIPTIONAL REGULATOR GLTR"/>
    <property type="match status" value="1"/>
</dbReference>
<dbReference type="InterPro" id="IPR005119">
    <property type="entry name" value="LysR_subst-bd"/>
</dbReference>
<dbReference type="Gene3D" id="3.40.190.10">
    <property type="entry name" value="Periplasmic binding protein-like II"/>
    <property type="match status" value="2"/>
</dbReference>
<evidence type="ECO:0000313" key="7">
    <source>
        <dbReference type="Proteomes" id="UP000886749"/>
    </source>
</evidence>
<name>A0A9D1AIN0_9FIRM</name>
<reference evidence="6" key="1">
    <citation type="submission" date="2020-10" db="EMBL/GenBank/DDBJ databases">
        <authorList>
            <person name="Gilroy R."/>
        </authorList>
    </citation>
    <scope>NUCLEOTIDE SEQUENCE</scope>
    <source>
        <strain evidence="6">CHK184-25365</strain>
    </source>
</reference>
<evidence type="ECO:0000256" key="4">
    <source>
        <dbReference type="ARBA" id="ARBA00023163"/>
    </source>
</evidence>
<keyword evidence="4" id="KW-0804">Transcription</keyword>
<dbReference type="Gene3D" id="1.10.10.10">
    <property type="entry name" value="Winged helix-like DNA-binding domain superfamily/Winged helix DNA-binding domain"/>
    <property type="match status" value="1"/>
</dbReference>
<feature type="domain" description="HTH lysR-type" evidence="5">
    <location>
        <begin position="1"/>
        <end position="58"/>
    </location>
</feature>
<evidence type="ECO:0000256" key="1">
    <source>
        <dbReference type="ARBA" id="ARBA00009437"/>
    </source>
</evidence>
<dbReference type="Pfam" id="PF00126">
    <property type="entry name" value="HTH_1"/>
    <property type="match status" value="1"/>
</dbReference>
<protein>
    <submittedName>
        <fullName evidence="6">LysR family transcriptional regulator</fullName>
    </submittedName>
</protein>
<keyword evidence="3" id="KW-0238">DNA-binding</keyword>
<comment type="similarity">
    <text evidence="1">Belongs to the LysR transcriptional regulatory family.</text>
</comment>
<dbReference type="PANTHER" id="PTHR30126">
    <property type="entry name" value="HTH-TYPE TRANSCRIPTIONAL REGULATOR"/>
    <property type="match status" value="1"/>
</dbReference>
<dbReference type="AlphaFoldDB" id="A0A9D1AIN0"/>
<dbReference type="InterPro" id="IPR000847">
    <property type="entry name" value="LysR_HTH_N"/>
</dbReference>
<dbReference type="InterPro" id="IPR036388">
    <property type="entry name" value="WH-like_DNA-bd_sf"/>
</dbReference>
<sequence>MIDYRIYTFLNLCETMNYRKTSEKLNISQPAVTQHIHALEQEYGEKLFYYTGRVLHKTKAAEQLEQYSKTMLFYENELRTSLKGKSEILLRIGATKTIGEFVLEKQLIQYLSDPTHNLQFTIDNTQVLLAMLERNQLDFAIVEGFFEKKKYGYATYSLYREEPFLGVCSVDHPFAGKDIPFPEILEQTLILRENGSGTRAIFEQMLAVNNNRVDDIKKVICINSFAVIKQLVAAGMGITFAYEAVANSDKRLTTFTVQNNHRKKEFNYVYLKNTDANKKIRLFEGTAREEE</sequence>
<dbReference type="EMBL" id="DVGY01000055">
    <property type="protein sequence ID" value="HIR40628.1"/>
    <property type="molecule type" value="Genomic_DNA"/>
</dbReference>
<evidence type="ECO:0000256" key="3">
    <source>
        <dbReference type="ARBA" id="ARBA00023125"/>
    </source>
</evidence>
<dbReference type="GO" id="GO:0000976">
    <property type="term" value="F:transcription cis-regulatory region binding"/>
    <property type="evidence" value="ECO:0007669"/>
    <property type="project" value="TreeGrafter"/>
</dbReference>
<dbReference type="SUPFAM" id="SSF46785">
    <property type="entry name" value="Winged helix' DNA-binding domain"/>
    <property type="match status" value="1"/>
</dbReference>
<accession>A0A9D1AIN0</accession>
<keyword evidence="2" id="KW-0805">Transcription regulation</keyword>
<dbReference type="Proteomes" id="UP000886749">
    <property type="component" value="Unassembled WGS sequence"/>
</dbReference>
<dbReference type="PRINTS" id="PR00039">
    <property type="entry name" value="HTHLYSR"/>
</dbReference>
<dbReference type="GO" id="GO:0003700">
    <property type="term" value="F:DNA-binding transcription factor activity"/>
    <property type="evidence" value="ECO:0007669"/>
    <property type="project" value="InterPro"/>
</dbReference>
<dbReference type="InterPro" id="IPR036390">
    <property type="entry name" value="WH_DNA-bd_sf"/>
</dbReference>